<name>A0AAW1KLD1_POPJA</name>
<reference evidence="1 2" key="1">
    <citation type="journal article" date="2024" name="BMC Genomics">
        <title>De novo assembly and annotation of Popillia japonica's genome with initial clues to its potential as an invasive pest.</title>
        <authorList>
            <person name="Cucini C."/>
            <person name="Boschi S."/>
            <person name="Funari R."/>
            <person name="Cardaioli E."/>
            <person name="Iannotti N."/>
            <person name="Marturano G."/>
            <person name="Paoli F."/>
            <person name="Bruttini M."/>
            <person name="Carapelli A."/>
            <person name="Frati F."/>
            <person name="Nardi F."/>
        </authorList>
    </citation>
    <scope>NUCLEOTIDE SEQUENCE [LARGE SCALE GENOMIC DNA]</scope>
    <source>
        <strain evidence="1">DMR45628</strain>
    </source>
</reference>
<gene>
    <name evidence="1" type="ORF">QE152_g22285</name>
</gene>
<dbReference type="Proteomes" id="UP001458880">
    <property type="component" value="Unassembled WGS sequence"/>
</dbReference>
<dbReference type="AlphaFoldDB" id="A0AAW1KLD1"/>
<sequence length="89" mass="10324">MKMELLKAINKKQKSKTGSCKDFGIDNSTLSIMKKNDQITVKRKRMKTAKHENLETALLVRFKEAMPQNAPILEEHIGKDYTVLLPRYF</sequence>
<accession>A0AAW1KLD1</accession>
<evidence type="ECO:0008006" key="3">
    <source>
        <dbReference type="Google" id="ProtNLM"/>
    </source>
</evidence>
<comment type="caution">
    <text evidence="1">The sequence shown here is derived from an EMBL/GenBank/DDBJ whole genome shotgun (WGS) entry which is preliminary data.</text>
</comment>
<evidence type="ECO:0000313" key="2">
    <source>
        <dbReference type="Proteomes" id="UP001458880"/>
    </source>
</evidence>
<keyword evidence="2" id="KW-1185">Reference proteome</keyword>
<evidence type="ECO:0000313" key="1">
    <source>
        <dbReference type="EMBL" id="KAK9720100.1"/>
    </source>
</evidence>
<protein>
    <recommendedName>
        <fullName evidence="3">HTH psq-type domain-containing protein</fullName>
    </recommendedName>
</protein>
<organism evidence="1 2">
    <name type="scientific">Popillia japonica</name>
    <name type="common">Japanese beetle</name>
    <dbReference type="NCBI Taxonomy" id="7064"/>
    <lineage>
        <taxon>Eukaryota</taxon>
        <taxon>Metazoa</taxon>
        <taxon>Ecdysozoa</taxon>
        <taxon>Arthropoda</taxon>
        <taxon>Hexapoda</taxon>
        <taxon>Insecta</taxon>
        <taxon>Pterygota</taxon>
        <taxon>Neoptera</taxon>
        <taxon>Endopterygota</taxon>
        <taxon>Coleoptera</taxon>
        <taxon>Polyphaga</taxon>
        <taxon>Scarabaeiformia</taxon>
        <taxon>Scarabaeidae</taxon>
        <taxon>Rutelinae</taxon>
        <taxon>Popillia</taxon>
    </lineage>
</organism>
<proteinExistence type="predicted"/>
<dbReference type="EMBL" id="JASPKY010000213">
    <property type="protein sequence ID" value="KAK9720100.1"/>
    <property type="molecule type" value="Genomic_DNA"/>
</dbReference>